<sequence>MLRQAQTAEHLIIDGFNVSDLPASEPAWIGTREIPPEKLPPVLKLRYFLWNGKTTVILLDRMDQIWAVLGSLLPKAKD</sequence>
<protein>
    <submittedName>
        <fullName evidence="1">Uncharacterized protein</fullName>
    </submittedName>
</protein>
<reference evidence="1 2" key="1">
    <citation type="submission" date="2015-12" db="EMBL/GenBank/DDBJ databases">
        <title>Draft genome sequence of Moniliophthora roreri, the causal agent of frosty pod rot of cacao.</title>
        <authorList>
            <person name="Aime M.C."/>
            <person name="Diaz-Valderrama J.R."/>
            <person name="Kijpornyongpan T."/>
            <person name="Phillips-Mora W."/>
        </authorList>
    </citation>
    <scope>NUCLEOTIDE SEQUENCE [LARGE SCALE GENOMIC DNA]</scope>
    <source>
        <strain evidence="1 2">MCA 2952</strain>
    </source>
</reference>
<name>A0A0W0EXR3_MONRR</name>
<evidence type="ECO:0000313" key="2">
    <source>
        <dbReference type="Proteomes" id="UP000054988"/>
    </source>
</evidence>
<comment type="caution">
    <text evidence="1">The sequence shown here is derived from an EMBL/GenBank/DDBJ whole genome shotgun (WGS) entry which is preliminary data.</text>
</comment>
<accession>A0A0W0EXR3</accession>
<dbReference type="EMBL" id="LATX01002461">
    <property type="protein sequence ID" value="KTB28905.1"/>
    <property type="molecule type" value="Genomic_DNA"/>
</dbReference>
<dbReference type="Proteomes" id="UP000054988">
    <property type="component" value="Unassembled WGS sequence"/>
</dbReference>
<proteinExistence type="predicted"/>
<evidence type="ECO:0000313" key="1">
    <source>
        <dbReference type="EMBL" id="KTB28905.1"/>
    </source>
</evidence>
<organism evidence="1 2">
    <name type="scientific">Moniliophthora roreri</name>
    <name type="common">Frosty pod rot fungus</name>
    <name type="synonym">Monilia roreri</name>
    <dbReference type="NCBI Taxonomy" id="221103"/>
    <lineage>
        <taxon>Eukaryota</taxon>
        <taxon>Fungi</taxon>
        <taxon>Dikarya</taxon>
        <taxon>Basidiomycota</taxon>
        <taxon>Agaricomycotina</taxon>
        <taxon>Agaricomycetes</taxon>
        <taxon>Agaricomycetidae</taxon>
        <taxon>Agaricales</taxon>
        <taxon>Marasmiineae</taxon>
        <taxon>Marasmiaceae</taxon>
        <taxon>Moniliophthora</taxon>
    </lineage>
</organism>
<gene>
    <name evidence="1" type="ORF">WG66_18512</name>
</gene>
<dbReference type="AlphaFoldDB" id="A0A0W0EXR3"/>